<gene>
    <name evidence="5" type="ORF">LACPI_0169</name>
</gene>
<reference evidence="6" key="1">
    <citation type="submission" date="2015-01" db="EMBL/GenBank/DDBJ databases">
        <authorList>
            <person name="Andreevskaya M."/>
        </authorList>
    </citation>
    <scope>NUCLEOTIDE SEQUENCE [LARGE SCALE GENOMIC DNA]</scope>
    <source>
        <strain evidence="6">MKFS47</strain>
    </source>
</reference>
<evidence type="ECO:0000256" key="1">
    <source>
        <dbReference type="ARBA" id="ARBA00023015"/>
    </source>
</evidence>
<name>A0A0D6DTY8_9LACT</name>
<dbReference type="Proteomes" id="UP000033166">
    <property type="component" value="Chromosome I"/>
</dbReference>
<dbReference type="SUPFAM" id="SSF46785">
    <property type="entry name" value="Winged helix' DNA-binding domain"/>
    <property type="match status" value="1"/>
</dbReference>
<dbReference type="HOGENOM" id="CLU_017584_10_0_9"/>
<keyword evidence="3" id="KW-0804">Transcription</keyword>
<dbReference type="InterPro" id="IPR036390">
    <property type="entry name" value="WH_DNA-bd_sf"/>
</dbReference>
<dbReference type="Gene3D" id="1.10.10.10">
    <property type="entry name" value="Winged helix-like DNA-binding domain superfamily/Winged helix DNA-binding domain"/>
    <property type="match status" value="1"/>
</dbReference>
<dbReference type="PANTHER" id="PTHR38445:SF10">
    <property type="entry name" value="GNTR-FAMILY TRANSCRIPTIONAL REGULATOR"/>
    <property type="match status" value="1"/>
</dbReference>
<evidence type="ECO:0000256" key="3">
    <source>
        <dbReference type="ARBA" id="ARBA00023163"/>
    </source>
</evidence>
<dbReference type="KEGG" id="lpk:LACPI_0169"/>
<dbReference type="RefSeq" id="WP_047914659.1">
    <property type="nucleotide sequence ID" value="NZ_LN774769.1"/>
</dbReference>
<evidence type="ECO:0000259" key="4">
    <source>
        <dbReference type="PROSITE" id="PS50949"/>
    </source>
</evidence>
<dbReference type="InterPro" id="IPR036388">
    <property type="entry name" value="WH-like_DNA-bd_sf"/>
</dbReference>
<dbReference type="InterPro" id="IPR000524">
    <property type="entry name" value="Tscrpt_reg_HTH_GntR"/>
</dbReference>
<dbReference type="Pfam" id="PF00392">
    <property type="entry name" value="GntR"/>
    <property type="match status" value="1"/>
</dbReference>
<keyword evidence="1" id="KW-0805">Transcription regulation</keyword>
<keyword evidence="2" id="KW-0238">DNA-binding</keyword>
<evidence type="ECO:0000313" key="6">
    <source>
        <dbReference type="Proteomes" id="UP000033166"/>
    </source>
</evidence>
<accession>A0A0D6DTY8</accession>
<dbReference type="GO" id="GO:0003700">
    <property type="term" value="F:DNA-binding transcription factor activity"/>
    <property type="evidence" value="ECO:0007669"/>
    <property type="project" value="InterPro"/>
</dbReference>
<dbReference type="PROSITE" id="PS50949">
    <property type="entry name" value="HTH_GNTR"/>
    <property type="match status" value="1"/>
</dbReference>
<sequence>MNFDESNHLPLFEQVAEQIEAAILSGAFPELSQIPSTTEISKQFQINPATVLKGMNLLVDKQIIEKKRGIGVFVKQGAKQIIQEEKRTYFFTQEISQLVVEAKRLDISLAELIAQIESGYQA</sequence>
<dbReference type="STRING" id="1364.LP2241_10142"/>
<organism evidence="5 6">
    <name type="scientific">Pseudolactococcus piscium MKFS47</name>
    <dbReference type="NCBI Taxonomy" id="297352"/>
    <lineage>
        <taxon>Bacteria</taxon>
        <taxon>Bacillati</taxon>
        <taxon>Bacillota</taxon>
        <taxon>Bacilli</taxon>
        <taxon>Lactobacillales</taxon>
        <taxon>Streptococcaceae</taxon>
        <taxon>Pseudolactococcus</taxon>
    </lineage>
</organism>
<dbReference type="CDD" id="cd07377">
    <property type="entry name" value="WHTH_GntR"/>
    <property type="match status" value="1"/>
</dbReference>
<dbReference type="AlphaFoldDB" id="A0A0D6DTY8"/>
<evidence type="ECO:0000256" key="2">
    <source>
        <dbReference type="ARBA" id="ARBA00023125"/>
    </source>
</evidence>
<evidence type="ECO:0000313" key="5">
    <source>
        <dbReference type="EMBL" id="CEN27369.1"/>
    </source>
</evidence>
<dbReference type="SMART" id="SM00345">
    <property type="entry name" value="HTH_GNTR"/>
    <property type="match status" value="1"/>
</dbReference>
<dbReference type="GO" id="GO:0003677">
    <property type="term" value="F:DNA binding"/>
    <property type="evidence" value="ECO:0007669"/>
    <property type="project" value="UniProtKB-KW"/>
</dbReference>
<feature type="domain" description="HTH gntR-type" evidence="4">
    <location>
        <begin position="9"/>
        <end position="77"/>
    </location>
</feature>
<proteinExistence type="predicted"/>
<dbReference type="PANTHER" id="PTHR38445">
    <property type="entry name" value="HTH-TYPE TRANSCRIPTIONAL REPRESSOR YTRA"/>
    <property type="match status" value="1"/>
</dbReference>
<protein>
    <submittedName>
        <fullName evidence="5">GntR family transcriptional regulator</fullName>
    </submittedName>
</protein>
<dbReference type="EMBL" id="LN774769">
    <property type="protein sequence ID" value="CEN27369.1"/>
    <property type="molecule type" value="Genomic_DNA"/>
</dbReference>